<evidence type="ECO:0000256" key="3">
    <source>
        <dbReference type="ARBA" id="ARBA00023002"/>
    </source>
</evidence>
<proteinExistence type="inferred from homology"/>
<dbReference type="PANTHER" id="PTHR43616:SF5">
    <property type="entry name" value="GLYCEROL DEHYDROGENASE 1"/>
    <property type="match status" value="1"/>
</dbReference>
<dbReference type="RefSeq" id="WP_216470749.1">
    <property type="nucleotide sequence ID" value="NZ_JAHLQI010000005.1"/>
</dbReference>
<dbReference type="EC" id="1.1.1.6" evidence="6"/>
<keyword evidence="3" id="KW-0560">Oxidoreductase</keyword>
<name>A0ABS6ETL9_9FIRM</name>
<dbReference type="Pfam" id="PF00465">
    <property type="entry name" value="Fe-ADH"/>
    <property type="match status" value="1"/>
</dbReference>
<dbReference type="InterPro" id="IPR018211">
    <property type="entry name" value="ADH_Fe_CS"/>
</dbReference>
<organism evidence="10 11">
    <name type="scientific">Butyricicoccus intestinisimiae</name>
    <dbReference type="NCBI Taxonomy" id="2841509"/>
    <lineage>
        <taxon>Bacteria</taxon>
        <taxon>Bacillati</taxon>
        <taxon>Bacillota</taxon>
        <taxon>Clostridia</taxon>
        <taxon>Eubacteriales</taxon>
        <taxon>Butyricicoccaceae</taxon>
        <taxon>Butyricicoccus</taxon>
    </lineage>
</organism>
<accession>A0ABS6ETL9</accession>
<evidence type="ECO:0000256" key="4">
    <source>
        <dbReference type="ARBA" id="ARBA00023027"/>
    </source>
</evidence>
<dbReference type="InterPro" id="IPR016205">
    <property type="entry name" value="Glycerol_DH"/>
</dbReference>
<comment type="pathway">
    <text evidence="5">Polyol metabolism; glycerol fermentation; glycerone phosphate from glycerol (oxidative route): step 1/2.</text>
</comment>
<dbReference type="EMBL" id="JAHLQI010000005">
    <property type="protein sequence ID" value="MBU5491040.1"/>
    <property type="molecule type" value="Genomic_DNA"/>
</dbReference>
<evidence type="ECO:0000256" key="5">
    <source>
        <dbReference type="ARBA" id="ARBA00037918"/>
    </source>
</evidence>
<evidence type="ECO:0000259" key="9">
    <source>
        <dbReference type="Pfam" id="PF00465"/>
    </source>
</evidence>
<reference evidence="10 11" key="1">
    <citation type="submission" date="2021-06" db="EMBL/GenBank/DDBJ databases">
        <authorList>
            <person name="Sun Q."/>
            <person name="Li D."/>
        </authorList>
    </citation>
    <scope>NUCLEOTIDE SEQUENCE [LARGE SCALE GENOMIC DNA]</scope>
    <source>
        <strain evidence="10 11">MSJd-7</strain>
    </source>
</reference>
<evidence type="ECO:0000256" key="6">
    <source>
        <dbReference type="ARBA" id="ARBA00039147"/>
    </source>
</evidence>
<dbReference type="InterPro" id="IPR001670">
    <property type="entry name" value="ADH_Fe/GldA"/>
</dbReference>
<evidence type="ECO:0000256" key="8">
    <source>
        <dbReference type="ARBA" id="ARBA00049006"/>
    </source>
</evidence>
<evidence type="ECO:0000256" key="7">
    <source>
        <dbReference type="ARBA" id="ARBA00040132"/>
    </source>
</evidence>
<sequence length="365" mass="38911">MSYGIKSPARYMQGNGELANLGRNVKKMGEKFLVLCSPNNKKRVGVQIEESLKSVEKEVIFCEFNGECTKAEITRVMDAVTENNCDVVIGVGGGKVIDTAKAVVTNLGGYQLVIIPTVASNDSPCSGVAVIYNDEGVVIKALMMKRNPDLVLVDTAVIAQSPKRLLVAGMGDALATWFEARACKASGVKTMARGQCSNTALMMSKLCYDILIRDGVGALEALEAKQSNDALENVVEACIYLSGVGFESGGLAAAHAINDGFAYVPQAHGMYHGEKVAFGTLAQLVLEHASEGEMNEVLSFMKLVGLPMTLADLGITDVKEEEIRKVAEAAVVPTQSTKNLRKDITADEVYAAIMEADKIGTAYKA</sequence>
<dbReference type="Proteomes" id="UP000783588">
    <property type="component" value="Unassembled WGS sequence"/>
</dbReference>
<comment type="catalytic activity">
    <reaction evidence="8">
        <text>glycerol + NAD(+) = dihydroxyacetone + NADH + H(+)</text>
        <dbReference type="Rhea" id="RHEA:13769"/>
        <dbReference type="ChEBI" id="CHEBI:15378"/>
        <dbReference type="ChEBI" id="CHEBI:16016"/>
        <dbReference type="ChEBI" id="CHEBI:17754"/>
        <dbReference type="ChEBI" id="CHEBI:57540"/>
        <dbReference type="ChEBI" id="CHEBI:57945"/>
        <dbReference type="EC" id="1.1.1.6"/>
    </reaction>
</comment>
<evidence type="ECO:0000313" key="10">
    <source>
        <dbReference type="EMBL" id="MBU5491040.1"/>
    </source>
</evidence>
<keyword evidence="4" id="KW-0520">NAD</keyword>
<evidence type="ECO:0000313" key="11">
    <source>
        <dbReference type="Proteomes" id="UP000783588"/>
    </source>
</evidence>
<comment type="similarity">
    <text evidence="1">Belongs to the iron-containing alcohol dehydrogenase family.</text>
</comment>
<keyword evidence="11" id="KW-1185">Reference proteome</keyword>
<evidence type="ECO:0000256" key="1">
    <source>
        <dbReference type="ARBA" id="ARBA00007358"/>
    </source>
</evidence>
<dbReference type="PANTHER" id="PTHR43616">
    <property type="entry name" value="GLYCEROL DEHYDROGENASE"/>
    <property type="match status" value="1"/>
</dbReference>
<dbReference type="PROSITE" id="PS00913">
    <property type="entry name" value="ADH_IRON_1"/>
    <property type="match status" value="1"/>
</dbReference>
<dbReference type="PIRSF" id="PIRSF000112">
    <property type="entry name" value="Glycerol_dehydrogenase"/>
    <property type="match status" value="1"/>
</dbReference>
<keyword evidence="2" id="KW-0479">Metal-binding</keyword>
<evidence type="ECO:0000256" key="2">
    <source>
        <dbReference type="ARBA" id="ARBA00022723"/>
    </source>
</evidence>
<comment type="caution">
    <text evidence="10">The sequence shown here is derived from an EMBL/GenBank/DDBJ whole genome shotgun (WGS) entry which is preliminary data.</text>
</comment>
<gene>
    <name evidence="10" type="ORF">KQI75_10490</name>
</gene>
<dbReference type="NCBIfam" id="NF006941">
    <property type="entry name" value="PRK09423.1"/>
    <property type="match status" value="1"/>
</dbReference>
<dbReference type="CDD" id="cd08170">
    <property type="entry name" value="GlyDH"/>
    <property type="match status" value="1"/>
</dbReference>
<protein>
    <recommendedName>
        <fullName evidence="7">Glycerol dehydrogenase</fullName>
        <ecNumber evidence="6">1.1.1.6</ecNumber>
    </recommendedName>
</protein>
<feature type="domain" description="Alcohol dehydrogenase iron-type/glycerol dehydrogenase GldA" evidence="9">
    <location>
        <begin position="8"/>
        <end position="155"/>
    </location>
</feature>